<dbReference type="OrthoDB" id="7347529at2"/>
<sequence length="311" mass="34536">MTTGSMPAWRSSMRRAGDVEARYRRMRRGYRGCGTTRRWRARETALDAAGQGAVSQRASCCQSAPRPLAYDLSHAHQAPQFGPAPRFRGEGRRVTRLESRYRAPRQTRFSRSSVVWDAPGVEAVSAPATLAWVAEATGHVESASVVENAVGALTANSRISAPVAGAPDPAQDPELEYLLETDPVLRTRLVSLRRPRSGESLTVTSNGRGDWRVGDRPAPELSGALDVDIRATPLTNTLPMRRLGLEVGEQREIEVAYIDTETFAVFLDRQRYRRLGRTRYLFQAVDGSFEREITTDEQAFVLTYPGLFARL</sequence>
<protein>
    <submittedName>
        <fullName evidence="1">Putative glycolipid-binding domain-containing protein</fullName>
    </submittedName>
</protein>
<dbReference type="Pfam" id="PF06475">
    <property type="entry name" value="Glycolipid_bind"/>
    <property type="match status" value="1"/>
</dbReference>
<accession>A0A7J5AZL0</accession>
<dbReference type="EMBL" id="WBJX01000004">
    <property type="protein sequence ID" value="KAB1637037.1"/>
    <property type="molecule type" value="Genomic_DNA"/>
</dbReference>
<comment type="caution">
    <text evidence="1">The sequence shown here is derived from an EMBL/GenBank/DDBJ whole genome shotgun (WGS) entry which is preliminary data.</text>
</comment>
<evidence type="ECO:0000313" key="2">
    <source>
        <dbReference type="Proteomes" id="UP000490386"/>
    </source>
</evidence>
<gene>
    <name evidence="1" type="ORF">F8O03_12080</name>
</gene>
<reference evidence="1 2" key="1">
    <citation type="submission" date="2019-09" db="EMBL/GenBank/DDBJ databases">
        <title>Phylogeny of genus Pseudoclavibacter and closely related genus.</title>
        <authorList>
            <person name="Li Y."/>
        </authorList>
    </citation>
    <scope>NUCLEOTIDE SEQUENCE [LARGE SCALE GENOMIC DNA]</scope>
    <source>
        <strain evidence="1 2">THG-MD12</strain>
    </source>
</reference>
<organism evidence="1 2">
    <name type="scientific">Pseudoclavibacter terrae</name>
    <dbReference type="NCBI Taxonomy" id="1530195"/>
    <lineage>
        <taxon>Bacteria</taxon>
        <taxon>Bacillati</taxon>
        <taxon>Actinomycetota</taxon>
        <taxon>Actinomycetes</taxon>
        <taxon>Micrococcales</taxon>
        <taxon>Microbacteriaceae</taxon>
        <taxon>Pseudoclavibacter</taxon>
    </lineage>
</organism>
<proteinExistence type="predicted"/>
<dbReference type="InterPro" id="IPR009467">
    <property type="entry name" value="Glycolipid-bd_prot_put"/>
</dbReference>
<dbReference type="Proteomes" id="UP000490386">
    <property type="component" value="Unassembled WGS sequence"/>
</dbReference>
<name>A0A7J5AZL0_9MICO</name>
<dbReference type="AlphaFoldDB" id="A0A7J5AZL0"/>
<evidence type="ECO:0000313" key="1">
    <source>
        <dbReference type="EMBL" id="KAB1637037.1"/>
    </source>
</evidence>
<keyword evidence="2" id="KW-1185">Reference proteome</keyword>
<dbReference type="SUPFAM" id="SSF159275">
    <property type="entry name" value="PA1994-like"/>
    <property type="match status" value="1"/>
</dbReference>